<dbReference type="InterPro" id="IPR036823">
    <property type="entry name" value="Ribosomal_uS7_dom_sf"/>
</dbReference>
<dbReference type="InterPro" id="IPR000235">
    <property type="entry name" value="Ribosomal_uS7"/>
</dbReference>
<dbReference type="PIRSF" id="PIRSF002122">
    <property type="entry name" value="RPS7p_RPS7a_RPS5e_RPS7o"/>
    <property type="match status" value="1"/>
</dbReference>
<dbReference type="PROSITE" id="PS00052">
    <property type="entry name" value="RIBOSOMAL_S7"/>
    <property type="match status" value="1"/>
</dbReference>
<dbReference type="eggNOG" id="KOG3291">
    <property type="taxonomic scope" value="Eukaryota"/>
</dbReference>
<dbReference type="InterPro" id="IPR023798">
    <property type="entry name" value="Ribosomal_uS7_dom"/>
</dbReference>
<protein>
    <submittedName>
        <fullName evidence="6">30S ribosomal protein S5e</fullName>
    </submittedName>
</protein>
<name>A0A058ZCZ3_FONAL</name>
<dbReference type="GO" id="GO:0006412">
    <property type="term" value="P:translation"/>
    <property type="evidence" value="ECO:0007669"/>
    <property type="project" value="InterPro"/>
</dbReference>
<dbReference type="PANTHER" id="PTHR11205">
    <property type="entry name" value="RIBOSOMAL PROTEIN S7"/>
    <property type="match status" value="1"/>
</dbReference>
<dbReference type="GO" id="GO:1990904">
    <property type="term" value="C:ribonucleoprotein complex"/>
    <property type="evidence" value="ECO:0007669"/>
    <property type="project" value="UniProtKB-KW"/>
</dbReference>
<gene>
    <name evidence="6" type="ORF">H696_02253</name>
</gene>
<dbReference type="GO" id="GO:0003735">
    <property type="term" value="F:structural constituent of ribosome"/>
    <property type="evidence" value="ECO:0007669"/>
    <property type="project" value="InterPro"/>
</dbReference>
<proteinExistence type="inferred from homology"/>
<feature type="domain" description="Small ribosomal subunit protein uS7" evidence="5">
    <location>
        <begin position="39"/>
        <end position="105"/>
    </location>
</feature>
<evidence type="ECO:0000256" key="3">
    <source>
        <dbReference type="ARBA" id="ARBA00023274"/>
    </source>
</evidence>
<dbReference type="SUPFAM" id="SSF47973">
    <property type="entry name" value="Ribosomal protein S7"/>
    <property type="match status" value="1"/>
</dbReference>
<dbReference type="Gene3D" id="1.10.455.10">
    <property type="entry name" value="Ribosomal protein S7 domain"/>
    <property type="match status" value="1"/>
</dbReference>
<sequence length="111" mass="12701">MADTTSTGFANEIKLFGKWSFDDIQVKDLSLEDYLAVKVKSATYLPHTAGRYAAKRFRKAQCPLVERLTNSLMRKGRNNGKKLQAIRIVKHAFDIIHLMTDKVRLVFLSRS</sequence>
<keyword evidence="2 4" id="KW-0689">Ribosomal protein</keyword>
<accession>A0A058ZCZ3</accession>
<dbReference type="GeneID" id="20526978"/>
<reference evidence="6" key="1">
    <citation type="submission" date="2013-04" db="EMBL/GenBank/DDBJ databases">
        <title>The Genome Sequence of Fonticula alba ATCC 38817.</title>
        <authorList>
            <consortium name="The Broad Institute Genomics Platform"/>
            <person name="Russ C."/>
            <person name="Cuomo C."/>
            <person name="Burger G."/>
            <person name="Gray M.W."/>
            <person name="Holland P.W.H."/>
            <person name="King N."/>
            <person name="Lang F.B.F."/>
            <person name="Roger A.J."/>
            <person name="Ruiz-Trillo I."/>
            <person name="Brown M."/>
            <person name="Walker B."/>
            <person name="Young S."/>
            <person name="Zeng Q."/>
            <person name="Gargeya S."/>
            <person name="Fitzgerald M."/>
            <person name="Haas B."/>
            <person name="Abouelleil A."/>
            <person name="Allen A.W."/>
            <person name="Alvarado L."/>
            <person name="Arachchi H.M."/>
            <person name="Berlin A.M."/>
            <person name="Chapman S.B."/>
            <person name="Gainer-Dewar J."/>
            <person name="Goldberg J."/>
            <person name="Griggs A."/>
            <person name="Gujja S."/>
            <person name="Hansen M."/>
            <person name="Howarth C."/>
            <person name="Imamovic A."/>
            <person name="Ireland A."/>
            <person name="Larimer J."/>
            <person name="McCowan C."/>
            <person name="Murphy C."/>
            <person name="Pearson M."/>
            <person name="Poon T.W."/>
            <person name="Priest M."/>
            <person name="Roberts A."/>
            <person name="Saif S."/>
            <person name="Shea T."/>
            <person name="Sisk P."/>
            <person name="Sykes S."/>
            <person name="Wortman J."/>
            <person name="Nusbaum C."/>
            <person name="Birren B."/>
        </authorList>
    </citation>
    <scope>NUCLEOTIDE SEQUENCE [LARGE SCALE GENOMIC DNA]</scope>
    <source>
        <strain evidence="6">ATCC 38817</strain>
    </source>
</reference>
<evidence type="ECO:0000313" key="7">
    <source>
        <dbReference type="Proteomes" id="UP000030693"/>
    </source>
</evidence>
<evidence type="ECO:0000259" key="5">
    <source>
        <dbReference type="Pfam" id="PF00177"/>
    </source>
</evidence>
<dbReference type="AlphaFoldDB" id="A0A058ZCZ3"/>
<dbReference type="OrthoDB" id="10264639at2759"/>
<evidence type="ECO:0000313" key="6">
    <source>
        <dbReference type="EMBL" id="KCV71307.1"/>
    </source>
</evidence>
<evidence type="ECO:0000256" key="2">
    <source>
        <dbReference type="ARBA" id="ARBA00022980"/>
    </source>
</evidence>
<dbReference type="RefSeq" id="XP_009494430.1">
    <property type="nucleotide sequence ID" value="XM_009496155.1"/>
</dbReference>
<dbReference type="GO" id="GO:0005840">
    <property type="term" value="C:ribosome"/>
    <property type="evidence" value="ECO:0007669"/>
    <property type="project" value="UniProtKB-KW"/>
</dbReference>
<organism evidence="6">
    <name type="scientific">Fonticula alba</name>
    <name type="common">Slime mold</name>
    <dbReference type="NCBI Taxonomy" id="691883"/>
    <lineage>
        <taxon>Eukaryota</taxon>
        <taxon>Rotosphaerida</taxon>
        <taxon>Fonticulaceae</taxon>
        <taxon>Fonticula</taxon>
    </lineage>
</organism>
<dbReference type="STRING" id="691883.A0A058ZCZ3"/>
<dbReference type="OMA" id="QHAFNII"/>
<keyword evidence="7" id="KW-1185">Reference proteome</keyword>
<dbReference type="InterPro" id="IPR020606">
    <property type="entry name" value="Ribosomal_uS7_CS"/>
</dbReference>
<dbReference type="Pfam" id="PF00177">
    <property type="entry name" value="Ribosomal_S7"/>
    <property type="match status" value="1"/>
</dbReference>
<comment type="similarity">
    <text evidence="1 4">Belongs to the universal ribosomal protein uS7 family.</text>
</comment>
<evidence type="ECO:0000256" key="1">
    <source>
        <dbReference type="ARBA" id="ARBA00007151"/>
    </source>
</evidence>
<keyword evidence="3 4" id="KW-0687">Ribonucleoprotein</keyword>
<evidence type="ECO:0000256" key="4">
    <source>
        <dbReference type="RuleBase" id="RU003619"/>
    </source>
</evidence>
<dbReference type="GO" id="GO:0003723">
    <property type="term" value="F:RNA binding"/>
    <property type="evidence" value="ECO:0007669"/>
    <property type="project" value="InterPro"/>
</dbReference>
<dbReference type="EMBL" id="KB932203">
    <property type="protein sequence ID" value="KCV71307.1"/>
    <property type="molecule type" value="Genomic_DNA"/>
</dbReference>
<dbReference type="Proteomes" id="UP000030693">
    <property type="component" value="Unassembled WGS sequence"/>
</dbReference>